<evidence type="ECO:0000313" key="2">
    <source>
        <dbReference type="Proteomes" id="UP000285190"/>
    </source>
</evidence>
<dbReference type="EMBL" id="QYUN01000002">
    <property type="protein sequence ID" value="RJG07363.1"/>
    <property type="molecule type" value="Genomic_DNA"/>
</dbReference>
<dbReference type="InterPro" id="IPR022172">
    <property type="entry name" value="DUF3703"/>
</dbReference>
<accession>A0A418X4F7</accession>
<dbReference type="AlphaFoldDB" id="A0A418X4F7"/>
<keyword evidence="2" id="KW-1185">Reference proteome</keyword>
<dbReference type="Proteomes" id="UP000285190">
    <property type="component" value="Unassembled WGS sequence"/>
</dbReference>
<dbReference type="RefSeq" id="WP_119740745.1">
    <property type="nucleotide sequence ID" value="NZ_QYUN01000002.1"/>
</dbReference>
<dbReference type="Pfam" id="PF12487">
    <property type="entry name" value="DUF3703"/>
    <property type="match status" value="1"/>
</dbReference>
<dbReference type="OrthoDB" id="330101at2"/>
<gene>
    <name evidence="1" type="ORF">D3870_16375</name>
</gene>
<evidence type="ECO:0000313" key="1">
    <source>
        <dbReference type="EMBL" id="RJG07363.1"/>
    </source>
</evidence>
<comment type="caution">
    <text evidence="1">The sequence shown here is derived from an EMBL/GenBank/DDBJ whole genome shotgun (WGS) entry which is preliminary data.</text>
</comment>
<organism evidence="1 2">
    <name type="scientific">Noviherbaspirillum cavernae</name>
    <dbReference type="NCBI Taxonomy" id="2320862"/>
    <lineage>
        <taxon>Bacteria</taxon>
        <taxon>Pseudomonadati</taxon>
        <taxon>Pseudomonadota</taxon>
        <taxon>Betaproteobacteria</taxon>
        <taxon>Burkholderiales</taxon>
        <taxon>Oxalobacteraceae</taxon>
        <taxon>Noviherbaspirillum</taxon>
    </lineage>
</organism>
<proteinExistence type="predicted"/>
<name>A0A418X4F7_9BURK</name>
<reference evidence="1 2" key="1">
    <citation type="submission" date="2018-09" db="EMBL/GenBank/DDBJ databases">
        <authorList>
            <person name="Zhu H."/>
        </authorList>
    </citation>
    <scope>NUCLEOTIDE SEQUENCE [LARGE SCALE GENOMIC DNA]</scope>
    <source>
        <strain evidence="1 2">K2R10-39</strain>
    </source>
</reference>
<sequence length="112" mass="12332">MKPELRQAFDAEMAAGVHHYDKGQLDQAFKHFEVAHVSGQRYVAPHVATHWWMLKIGIKRHSPVEVLGQAVRIVLGALGSAVGIVPVGNTGGTNISMFKRLPIDRAIRDLVD</sequence>
<protein>
    <submittedName>
        <fullName evidence="1">DUF3703 domain-containing protein</fullName>
    </submittedName>
</protein>